<feature type="transmembrane region" description="Helical" evidence="1">
    <location>
        <begin position="189"/>
        <end position="208"/>
    </location>
</feature>
<feature type="transmembrane region" description="Helical" evidence="1">
    <location>
        <begin position="343"/>
        <end position="362"/>
    </location>
</feature>
<feature type="transmembrane region" description="Helical" evidence="1">
    <location>
        <begin position="128"/>
        <end position="147"/>
    </location>
</feature>
<dbReference type="AlphaFoldDB" id="A0A7Y0HCS4"/>
<name>A0A7Y0HCS4_9PROT</name>
<dbReference type="Pfam" id="PF19510">
    <property type="entry name" value="DUF6044"/>
    <property type="match status" value="1"/>
</dbReference>
<keyword evidence="1" id="KW-1133">Transmembrane helix</keyword>
<dbReference type="Proteomes" id="UP000539372">
    <property type="component" value="Unassembled WGS sequence"/>
</dbReference>
<feature type="transmembrane region" description="Helical" evidence="1">
    <location>
        <begin position="215"/>
        <end position="233"/>
    </location>
</feature>
<feature type="transmembrane region" description="Helical" evidence="1">
    <location>
        <begin position="374"/>
        <end position="395"/>
    </location>
</feature>
<sequence>MTILGNRLRTVIARDRSLTALIVGTLFVQVEFLALGPFSFYQEHDNGDAIYPTVAPLVSEFPLPGLFYPYGMAGTDRLATGHHGGMELFLYWLLPDWLGLTLLTVALTAFAAFYTFRLSRDLFGAPGPWAAITGIFAGFLCSQGQLFNTTMALVPPTLWYLTEIRRDPGTFRRSVACLLGLSVFHGLTGHIHFMSVAFAPILILWLAVVFPTRKIAVIGPAVMAVLLPLAMRWQDFAAAALNGPLSHRNEQPRDLPLESLDAVVDMALLRSHAIATVSFLVTVAAVAAALMFRRKAMVMASPAIRLLLSCLFLQSMVIIVPLVKPHLVAILPLLNGFALSRGAIAVPIFWAINIGAAASLFASHTSGTGRWPVLGPKSGQAVFVAVACFLIYSIATQKIDNLEAYIRTGSFVFAFQSDTLSDLATTVEETDQGPWRAEPIRVEATRLQAYGIETLGGYFTLYPKRFHNYWLALIDPLKTTSPDAYESMRRLGSESFLFSTDHDASPALAEFADIDLLSLGNVRFILSKNPLSENWLIPRRTAAMAWDERSTTEKATENLKANFTGFSEFYIYENPRAARRFFRPMALEVMPNDGAVLSALQTRSLEELLAAAPIEDDEAPGWSVSGGRADEASDSIGKIERLSDRYRIQVDYKTPGLLAGSVSYSPFWKAQFIPDDGETVPLETAPLYHAFIGTLVPAGKGVVEFFYRPPYRVLEP</sequence>
<proteinExistence type="predicted"/>
<feature type="transmembrane region" description="Helical" evidence="1">
    <location>
        <begin position="273"/>
        <end position="292"/>
    </location>
</feature>
<dbReference type="RefSeq" id="WP_169623224.1">
    <property type="nucleotide sequence ID" value="NZ_JABBNT010000001.1"/>
</dbReference>
<accession>A0A7Y0HCS4</accession>
<keyword evidence="3" id="KW-1185">Reference proteome</keyword>
<feature type="transmembrane region" description="Helical" evidence="1">
    <location>
        <begin position="304"/>
        <end position="323"/>
    </location>
</feature>
<reference evidence="2 3" key="1">
    <citation type="submission" date="2020-04" db="EMBL/GenBank/DDBJ databases">
        <title>Rhodospirillaceae bacterium KN72 isolated from deep sea.</title>
        <authorList>
            <person name="Zhang D.-C."/>
        </authorList>
    </citation>
    <scope>NUCLEOTIDE SEQUENCE [LARGE SCALE GENOMIC DNA]</scope>
    <source>
        <strain evidence="2 3">KN72</strain>
    </source>
</reference>
<dbReference type="EMBL" id="JABBNT010000001">
    <property type="protein sequence ID" value="NMM42905.1"/>
    <property type="molecule type" value="Genomic_DNA"/>
</dbReference>
<feature type="transmembrane region" description="Helical" evidence="1">
    <location>
        <begin position="97"/>
        <end position="116"/>
    </location>
</feature>
<comment type="caution">
    <text evidence="2">The sequence shown here is derived from an EMBL/GenBank/DDBJ whole genome shotgun (WGS) entry which is preliminary data.</text>
</comment>
<gene>
    <name evidence="2" type="ORF">HH303_00340</name>
</gene>
<feature type="transmembrane region" description="Helical" evidence="1">
    <location>
        <begin position="20"/>
        <end position="41"/>
    </location>
</feature>
<organism evidence="2 3">
    <name type="scientific">Pacificispira spongiicola</name>
    <dbReference type="NCBI Taxonomy" id="2729598"/>
    <lineage>
        <taxon>Bacteria</taxon>
        <taxon>Pseudomonadati</taxon>
        <taxon>Pseudomonadota</taxon>
        <taxon>Alphaproteobacteria</taxon>
        <taxon>Rhodospirillales</taxon>
        <taxon>Rhodospirillaceae</taxon>
        <taxon>Pacificispira</taxon>
    </lineage>
</organism>
<dbReference type="InterPro" id="IPR046107">
    <property type="entry name" value="DUF6044"/>
</dbReference>
<evidence type="ECO:0000313" key="2">
    <source>
        <dbReference type="EMBL" id="NMM42905.1"/>
    </source>
</evidence>
<keyword evidence="1" id="KW-0812">Transmembrane</keyword>
<keyword evidence="1" id="KW-0472">Membrane</keyword>
<protein>
    <submittedName>
        <fullName evidence="2">YfhO family protein</fullName>
    </submittedName>
</protein>
<evidence type="ECO:0000256" key="1">
    <source>
        <dbReference type="SAM" id="Phobius"/>
    </source>
</evidence>
<evidence type="ECO:0000313" key="3">
    <source>
        <dbReference type="Proteomes" id="UP000539372"/>
    </source>
</evidence>